<evidence type="ECO:0000256" key="2">
    <source>
        <dbReference type="ARBA" id="ARBA00022692"/>
    </source>
</evidence>
<dbReference type="EMBL" id="HBEF01004235">
    <property type="protein sequence ID" value="CAD8330516.1"/>
    <property type="molecule type" value="Transcribed_RNA"/>
</dbReference>
<dbReference type="SUPFAM" id="SSF55073">
    <property type="entry name" value="Nucleotide cyclase"/>
    <property type="match status" value="1"/>
</dbReference>
<dbReference type="GO" id="GO:0000166">
    <property type="term" value="F:nucleotide binding"/>
    <property type="evidence" value="ECO:0007669"/>
    <property type="project" value="UniProtKB-KW"/>
</dbReference>
<dbReference type="InterPro" id="IPR001054">
    <property type="entry name" value="A/G_cyclase"/>
</dbReference>
<dbReference type="CDD" id="cd07302">
    <property type="entry name" value="CHD"/>
    <property type="match status" value="1"/>
</dbReference>
<feature type="compositionally biased region" description="Polar residues" evidence="7">
    <location>
        <begin position="181"/>
        <end position="205"/>
    </location>
</feature>
<feature type="compositionally biased region" description="Low complexity" evidence="7">
    <location>
        <begin position="431"/>
        <end position="442"/>
    </location>
</feature>
<dbReference type="InterPro" id="IPR029787">
    <property type="entry name" value="Nucleotide_cyclase"/>
</dbReference>
<dbReference type="GO" id="GO:0007168">
    <property type="term" value="P:receptor guanylyl cyclase signaling pathway"/>
    <property type="evidence" value="ECO:0007669"/>
    <property type="project" value="TreeGrafter"/>
</dbReference>
<comment type="subcellular location">
    <subcellularLocation>
        <location evidence="1">Membrane</location>
    </subcellularLocation>
</comment>
<evidence type="ECO:0000256" key="3">
    <source>
        <dbReference type="ARBA" id="ARBA00022741"/>
    </source>
</evidence>
<dbReference type="PANTHER" id="PTHR11920:SF335">
    <property type="entry name" value="GUANYLATE CYCLASE"/>
    <property type="match status" value="1"/>
</dbReference>
<evidence type="ECO:0000259" key="8">
    <source>
        <dbReference type="PROSITE" id="PS50125"/>
    </source>
</evidence>
<dbReference type="GO" id="GO:0004383">
    <property type="term" value="F:guanylate cyclase activity"/>
    <property type="evidence" value="ECO:0007669"/>
    <property type="project" value="TreeGrafter"/>
</dbReference>
<feature type="region of interest" description="Disordered" evidence="7">
    <location>
        <begin position="355"/>
        <end position="374"/>
    </location>
</feature>
<evidence type="ECO:0000256" key="1">
    <source>
        <dbReference type="ARBA" id="ARBA00004370"/>
    </source>
</evidence>
<evidence type="ECO:0000256" key="5">
    <source>
        <dbReference type="ARBA" id="ARBA00023136"/>
    </source>
</evidence>
<dbReference type="GO" id="GO:0035556">
    <property type="term" value="P:intracellular signal transduction"/>
    <property type="evidence" value="ECO:0007669"/>
    <property type="project" value="InterPro"/>
</dbReference>
<dbReference type="GO" id="GO:0004016">
    <property type="term" value="F:adenylate cyclase activity"/>
    <property type="evidence" value="ECO:0007669"/>
    <property type="project" value="TreeGrafter"/>
</dbReference>
<reference evidence="9" key="1">
    <citation type="submission" date="2021-01" db="EMBL/GenBank/DDBJ databases">
        <authorList>
            <person name="Corre E."/>
            <person name="Pelletier E."/>
            <person name="Niang G."/>
            <person name="Scheremetjew M."/>
            <person name="Finn R."/>
            <person name="Kale V."/>
            <person name="Holt S."/>
            <person name="Cochrane G."/>
            <person name="Meng A."/>
            <person name="Brown T."/>
            <person name="Cohen L."/>
        </authorList>
    </citation>
    <scope>NUCLEOTIDE SEQUENCE</scope>
    <source>
        <strain evidence="9">CCMP3328</strain>
    </source>
</reference>
<keyword evidence="3" id="KW-0547">Nucleotide-binding</keyword>
<feature type="compositionally biased region" description="Polar residues" evidence="7">
    <location>
        <begin position="318"/>
        <end position="332"/>
    </location>
</feature>
<feature type="region of interest" description="Disordered" evidence="7">
    <location>
        <begin position="315"/>
        <end position="348"/>
    </location>
</feature>
<dbReference type="InterPro" id="IPR050401">
    <property type="entry name" value="Cyclic_nucleotide_synthase"/>
</dbReference>
<feature type="region of interest" description="Disordered" evidence="7">
    <location>
        <begin position="153"/>
        <end position="205"/>
    </location>
</feature>
<keyword evidence="6" id="KW-0456">Lyase</keyword>
<dbReference type="AlphaFoldDB" id="A0A7R9WRA1"/>
<keyword evidence="2" id="KW-0812">Transmembrane</keyword>
<dbReference type="SMART" id="SM00044">
    <property type="entry name" value="CYCc"/>
    <property type="match status" value="1"/>
</dbReference>
<evidence type="ECO:0000256" key="4">
    <source>
        <dbReference type="ARBA" id="ARBA00022989"/>
    </source>
</evidence>
<feature type="domain" description="Guanylate cyclase" evidence="8">
    <location>
        <begin position="71"/>
        <end position="244"/>
    </location>
</feature>
<evidence type="ECO:0000313" key="9">
    <source>
        <dbReference type="EMBL" id="CAD8330516.1"/>
    </source>
</evidence>
<evidence type="ECO:0000256" key="7">
    <source>
        <dbReference type="SAM" id="MobiDB-lite"/>
    </source>
</evidence>
<dbReference type="Pfam" id="PF00211">
    <property type="entry name" value="Guanylate_cyc"/>
    <property type="match status" value="1"/>
</dbReference>
<keyword evidence="4" id="KW-1133">Transmembrane helix</keyword>
<dbReference type="Gene3D" id="3.30.70.1230">
    <property type="entry name" value="Nucleotide cyclase"/>
    <property type="match status" value="1"/>
</dbReference>
<sequence>MKECLRDSPSMRPSAESIDQRLKQVEVVPTEIKSSHLQRSDEMWSKRFPYRVARSLKLGMEVQPQNHPAASVFYCEVVNHSEIVSSLPPQQASELLNLFHRTIDNLCQVHNVFRIETVGDSFLAVTNVAFDQPDHVRILTNFALEVMETFSEMRIDNPGPRSKPRSPSIEHAPMETKDESTQPGEQSTAQAESTKTSNTPPSSFQGIRIRVGLHTGSVVAHVVGSANPRFAILGDAVKVAKQLQGCSKPNKIHVSQDFAFELLQDAEDSTNDSVTLVRVEDVQVRKLLNMVTYHVRQAGMADHLWSDVDRTKGAEAMSTGTRSTRLSESNGSDAGASPTRMRSDDKMRSVLDKVRKNQAMRIQSANMSVEMKHDDKNEECILPLSNDELDAAGPTSSSPQPAVATMGLDEFVSQSQEQQDGRSRPQRRSSRSSIMSNGSSHSVRSDELYYKQIMESG</sequence>
<proteinExistence type="predicted"/>
<protein>
    <recommendedName>
        <fullName evidence="8">Guanylate cyclase domain-containing protein</fullName>
    </recommendedName>
</protein>
<gene>
    <name evidence="9" type="ORF">CAUS1442_LOCUS2614</name>
</gene>
<dbReference type="GO" id="GO:0001653">
    <property type="term" value="F:peptide receptor activity"/>
    <property type="evidence" value="ECO:0007669"/>
    <property type="project" value="TreeGrafter"/>
</dbReference>
<accession>A0A7R9WRA1</accession>
<dbReference type="PROSITE" id="PS50125">
    <property type="entry name" value="GUANYLATE_CYCLASE_2"/>
    <property type="match status" value="1"/>
</dbReference>
<keyword evidence="5" id="KW-0472">Membrane</keyword>
<name>A0A7R9WRA1_9STRA</name>
<evidence type="ECO:0000256" key="6">
    <source>
        <dbReference type="ARBA" id="ARBA00023239"/>
    </source>
</evidence>
<dbReference type="PANTHER" id="PTHR11920">
    <property type="entry name" value="GUANYLYL CYCLASE"/>
    <property type="match status" value="1"/>
</dbReference>
<dbReference type="GO" id="GO:0005886">
    <property type="term" value="C:plasma membrane"/>
    <property type="evidence" value="ECO:0007669"/>
    <property type="project" value="TreeGrafter"/>
</dbReference>
<feature type="region of interest" description="Disordered" evidence="7">
    <location>
        <begin position="387"/>
        <end position="449"/>
    </location>
</feature>
<organism evidence="9">
    <name type="scientific">Craspedostauros australis</name>
    <dbReference type="NCBI Taxonomy" id="1486917"/>
    <lineage>
        <taxon>Eukaryota</taxon>
        <taxon>Sar</taxon>
        <taxon>Stramenopiles</taxon>
        <taxon>Ochrophyta</taxon>
        <taxon>Bacillariophyta</taxon>
        <taxon>Bacillariophyceae</taxon>
        <taxon>Bacillariophycidae</taxon>
        <taxon>Naviculales</taxon>
        <taxon>Naviculaceae</taxon>
        <taxon>Craspedostauros</taxon>
    </lineage>
</organism>